<dbReference type="AlphaFoldDB" id="A0A6J6AK59"/>
<evidence type="ECO:0000259" key="5">
    <source>
        <dbReference type="Pfam" id="PF07992"/>
    </source>
</evidence>
<dbReference type="GO" id="GO:0004174">
    <property type="term" value="F:electron-transferring-flavoprotein dehydrogenase activity"/>
    <property type="evidence" value="ECO:0007669"/>
    <property type="project" value="TreeGrafter"/>
</dbReference>
<keyword evidence="3" id="KW-0274">FAD</keyword>
<evidence type="ECO:0000256" key="4">
    <source>
        <dbReference type="ARBA" id="ARBA00023002"/>
    </source>
</evidence>
<dbReference type="GO" id="GO:0005737">
    <property type="term" value="C:cytoplasm"/>
    <property type="evidence" value="ECO:0007669"/>
    <property type="project" value="TreeGrafter"/>
</dbReference>
<evidence type="ECO:0000313" key="7">
    <source>
        <dbReference type="EMBL" id="CAB4639206.1"/>
    </source>
</evidence>
<proteinExistence type="inferred from homology"/>
<evidence type="ECO:0000256" key="3">
    <source>
        <dbReference type="ARBA" id="ARBA00022827"/>
    </source>
</evidence>
<dbReference type="InterPro" id="IPR036188">
    <property type="entry name" value="FAD/NAD-bd_sf"/>
</dbReference>
<dbReference type="PANTHER" id="PTHR43735">
    <property type="entry name" value="APOPTOSIS-INDUCING FACTOR 1"/>
    <property type="match status" value="1"/>
</dbReference>
<dbReference type="Pfam" id="PF07992">
    <property type="entry name" value="Pyr_redox_2"/>
    <property type="match status" value="1"/>
</dbReference>
<dbReference type="EMBL" id="CAEUNJ010000012">
    <property type="protein sequence ID" value="CAB4370748.1"/>
    <property type="molecule type" value="Genomic_DNA"/>
</dbReference>
<evidence type="ECO:0000313" key="6">
    <source>
        <dbReference type="EMBL" id="CAB4370748.1"/>
    </source>
</evidence>
<evidence type="ECO:0000256" key="2">
    <source>
        <dbReference type="ARBA" id="ARBA00022630"/>
    </source>
</evidence>
<comment type="similarity">
    <text evidence="1">Belongs to the FAD-dependent oxidoreductase family.</text>
</comment>
<dbReference type="EMBL" id="CAEZVC010000212">
    <property type="protein sequence ID" value="CAB4639206.1"/>
    <property type="molecule type" value="Genomic_DNA"/>
</dbReference>
<dbReference type="SUPFAM" id="SSF51905">
    <property type="entry name" value="FAD/NAD(P)-binding domain"/>
    <property type="match status" value="1"/>
</dbReference>
<evidence type="ECO:0000256" key="1">
    <source>
        <dbReference type="ARBA" id="ARBA00006442"/>
    </source>
</evidence>
<keyword evidence="2" id="KW-0285">Flavoprotein</keyword>
<name>A0A6J6AK59_9ZZZZ</name>
<dbReference type="PRINTS" id="PR00469">
    <property type="entry name" value="PNDRDTASEII"/>
</dbReference>
<dbReference type="Gene3D" id="3.50.50.100">
    <property type="match status" value="1"/>
</dbReference>
<dbReference type="GO" id="GO:0050660">
    <property type="term" value="F:flavin adenine dinucleotide binding"/>
    <property type="evidence" value="ECO:0007669"/>
    <property type="project" value="TreeGrafter"/>
</dbReference>
<dbReference type="PANTHER" id="PTHR43735:SF3">
    <property type="entry name" value="FERROPTOSIS SUPPRESSOR PROTEIN 1"/>
    <property type="match status" value="1"/>
</dbReference>
<keyword evidence="4" id="KW-0560">Oxidoreductase</keyword>
<reference evidence="6" key="1">
    <citation type="submission" date="2020-05" db="EMBL/GenBank/DDBJ databases">
        <authorList>
            <person name="Chiriac C."/>
            <person name="Salcher M."/>
            <person name="Ghai R."/>
            <person name="Kavagutti S V."/>
        </authorList>
    </citation>
    <scope>NUCLEOTIDE SEQUENCE</scope>
</reference>
<dbReference type="InterPro" id="IPR023753">
    <property type="entry name" value="FAD/NAD-binding_dom"/>
</dbReference>
<sequence length="374" mass="41033">MAESTKPTVIVAGLGDTGALIATRLARTCNVVGISTRPALVSGQELGTRLIDLPRWRRTYLIPYRRFRKLDSVDVVHGRIQTVDLDTSKVSVELASGSIRDITYDYFVIATGVSNGFWRHDRLEDLATIDTELSAINAQLNDAATIAVIGGGATGVSVADNLARAGQSTVHLFHSGEEPLPGYHPSVRRWMARQLATDGVIVHPNHRAIVPNGFRGDQLTHDAVTWSTGQEPFTADVTLWALGGVTPHSAFLPASVLDDEGFVIVDKNLRMPEHPNVFAVGDVAASDPLRSSARNWGFRIVVTNVKELVRNRPAKLKTYKAAEYRWGSILGMQDDGLTVVQPNGKRFRIPRKLAEPLLFSVFVQRILYGGLRKR</sequence>
<accession>A0A6J6AK59</accession>
<organism evidence="6">
    <name type="scientific">freshwater metagenome</name>
    <dbReference type="NCBI Taxonomy" id="449393"/>
    <lineage>
        <taxon>unclassified sequences</taxon>
        <taxon>metagenomes</taxon>
        <taxon>ecological metagenomes</taxon>
    </lineage>
</organism>
<protein>
    <submittedName>
        <fullName evidence="6">Unannotated protein</fullName>
    </submittedName>
</protein>
<dbReference type="PRINTS" id="PR00368">
    <property type="entry name" value="FADPNR"/>
</dbReference>
<feature type="domain" description="FAD/NAD(P)-binding" evidence="5">
    <location>
        <begin position="12"/>
        <end position="287"/>
    </location>
</feature>
<gene>
    <name evidence="7" type="ORF">UFOPK1906_01983</name>
    <name evidence="6" type="ORF">UFOPK4201_00401</name>
</gene>